<evidence type="ECO:0000313" key="3">
    <source>
        <dbReference type="EMBL" id="UUY01859.1"/>
    </source>
</evidence>
<dbReference type="RefSeq" id="WP_353862403.1">
    <property type="nucleotide sequence ID" value="NZ_CP088295.1"/>
</dbReference>
<dbReference type="SUPFAM" id="SSF103025">
    <property type="entry name" value="Folate-binding domain"/>
    <property type="match status" value="1"/>
</dbReference>
<dbReference type="Pfam" id="PF09347">
    <property type="entry name" value="DUF1989"/>
    <property type="match status" value="1"/>
</dbReference>
<dbReference type="PANTHER" id="PTHR43757">
    <property type="entry name" value="AMINOMETHYLTRANSFERASE"/>
    <property type="match status" value="1"/>
</dbReference>
<dbReference type="InterPro" id="IPR006222">
    <property type="entry name" value="GCVT_N"/>
</dbReference>
<reference evidence="4" key="1">
    <citation type="submission" date="2021-11" db="EMBL/GenBank/DDBJ databases">
        <title>Cultivation dependent microbiological survey of springs from the worlds oldest radium mine currently devoted to the extraction of radon-saturated water.</title>
        <authorList>
            <person name="Kapinusova G."/>
            <person name="Smrhova T."/>
            <person name="Strejcek M."/>
            <person name="Suman J."/>
            <person name="Jani K."/>
            <person name="Pajer P."/>
            <person name="Uhlik O."/>
        </authorList>
    </citation>
    <scope>NUCLEOTIDE SEQUENCE [LARGE SCALE GENOMIC DNA]</scope>
    <source>
        <strain evidence="4">J379</strain>
    </source>
</reference>
<dbReference type="Proteomes" id="UP001058860">
    <property type="component" value="Chromosome"/>
</dbReference>
<feature type="domain" description="DUF1989" evidence="2">
    <location>
        <begin position="94"/>
        <end position="261"/>
    </location>
</feature>
<dbReference type="PANTHER" id="PTHR43757:SF2">
    <property type="entry name" value="AMINOMETHYLTRANSFERASE, MITOCHONDRIAL"/>
    <property type="match status" value="1"/>
</dbReference>
<evidence type="ECO:0000313" key="4">
    <source>
        <dbReference type="Proteomes" id="UP001058860"/>
    </source>
</evidence>
<evidence type="ECO:0000259" key="2">
    <source>
        <dbReference type="Pfam" id="PF09347"/>
    </source>
</evidence>
<sequence>MRCATRDGRDAFDALGLTPDRPGRTARLLGADTPAGGRLELRVERDALAVFAAPATGEPDDPDLLLQIHRAVPAVREEAELPPPLAEPRLELRVDAATARDYTVQAGEYIQIIDVAGRQCSDFVAFHRPKLEDGIERGLDATATRSMTGRAYPEPGLRGKFFDTDLLPLVEVVQDTVGRHDTFALACTARYYEDLGYPGHANCTDNFNGVLAGWGVAPRGGWPALNLFYNTAFDASHLLLGDEPWSRPGDHVLLRALDDLVCASSACPDDIDPSNGWEVTDVHVRVYRPEHRFSVAITHRPDIDLPPRTTTDSAFGTRVRGLGADMTDGGGFWLAERFHGHGATAEYLACRERVAVMDLSQLRKWEVLGPDAETLIQRTITRDARRLAVGQVSYTAVCDETGAMLDDATVFRLGQDNWRFVGGCDTDELLLRETADRHGLDRVWIKPATDELHNLAVQGPRSRDVLAPLIWSGPTQPDLAELRWFRFLVGRIGGPQGIPVVVSRTGYTGELGYELFCHPRDGEAVWDAVMAAGADHGIAPLGLDALELLRVEAGLILAGHEFGARRGPLRGGDRIHRRTRRRGLHRPRCAARAARSST</sequence>
<proteinExistence type="predicted"/>
<dbReference type="InterPro" id="IPR028896">
    <property type="entry name" value="GcvT/YgfZ/DmdA"/>
</dbReference>
<name>A0ABY5PB00_9ACTN</name>
<evidence type="ECO:0000259" key="1">
    <source>
        <dbReference type="Pfam" id="PF01571"/>
    </source>
</evidence>
<protein>
    <submittedName>
        <fullName evidence="3">Aminomethyltransferase family protein</fullName>
    </submittedName>
</protein>
<gene>
    <name evidence="3" type="ORF">LRS13_14120</name>
</gene>
<dbReference type="InterPro" id="IPR027266">
    <property type="entry name" value="TrmE/GcvT-like"/>
</dbReference>
<dbReference type="EMBL" id="CP088295">
    <property type="protein sequence ID" value="UUY01859.1"/>
    <property type="molecule type" value="Genomic_DNA"/>
</dbReference>
<feature type="domain" description="GCVT N-terminal" evidence="1">
    <location>
        <begin position="318"/>
        <end position="569"/>
    </location>
</feature>
<dbReference type="Pfam" id="PF01571">
    <property type="entry name" value="GCV_T"/>
    <property type="match status" value="1"/>
</dbReference>
<organism evidence="3 4">
    <name type="scientific">Svornostia abyssi</name>
    <dbReference type="NCBI Taxonomy" id="2898438"/>
    <lineage>
        <taxon>Bacteria</taxon>
        <taxon>Bacillati</taxon>
        <taxon>Actinomycetota</taxon>
        <taxon>Thermoleophilia</taxon>
        <taxon>Solirubrobacterales</taxon>
        <taxon>Baekduiaceae</taxon>
        <taxon>Svornostia</taxon>
    </lineage>
</organism>
<keyword evidence="4" id="KW-1185">Reference proteome</keyword>
<dbReference type="InterPro" id="IPR018959">
    <property type="entry name" value="DUF1989"/>
</dbReference>
<dbReference type="Gene3D" id="3.30.1360.120">
    <property type="entry name" value="Probable tRNA modification gtpase trme, domain 1"/>
    <property type="match status" value="1"/>
</dbReference>
<accession>A0ABY5PB00</accession>